<dbReference type="InterPro" id="IPR039481">
    <property type="entry name" value="EXOC2/Sec5_N_dom"/>
</dbReference>
<evidence type="ECO:0000256" key="1">
    <source>
        <dbReference type="ARBA" id="ARBA00010578"/>
    </source>
</evidence>
<keyword evidence="7" id="KW-1185">Reference proteome</keyword>
<evidence type="ECO:0000256" key="2">
    <source>
        <dbReference type="ARBA" id="ARBA00022448"/>
    </source>
</evidence>
<keyword evidence="3 4" id="KW-0268">Exocytosis</keyword>
<comment type="subunit">
    <text evidence="4">Component of the exocyst complex.</text>
</comment>
<comment type="function">
    <text evidence="4">Component of the exocyst complex involved in the docking of exocytic vesicles with fusion sites on the plasma membrane.</text>
</comment>
<dbReference type="EMBL" id="KV454001">
    <property type="protein sequence ID" value="ODQ48840.1"/>
    <property type="molecule type" value="Genomic_DNA"/>
</dbReference>
<dbReference type="STRING" id="763406.A0A1E3NRX7"/>
<gene>
    <name evidence="6" type="ORF">PICMEDRAFT_70438</name>
</gene>
<evidence type="ECO:0000313" key="7">
    <source>
        <dbReference type="Proteomes" id="UP000094455"/>
    </source>
</evidence>
<dbReference type="GO" id="GO:0015031">
    <property type="term" value="P:protein transport"/>
    <property type="evidence" value="ECO:0007669"/>
    <property type="project" value="UniProtKB-KW"/>
</dbReference>
<evidence type="ECO:0000313" key="6">
    <source>
        <dbReference type="EMBL" id="ODQ48840.1"/>
    </source>
</evidence>
<dbReference type="PANTHER" id="PTHR13043:SF1">
    <property type="entry name" value="EXOCYST COMPLEX COMPONENT 2"/>
    <property type="match status" value="1"/>
</dbReference>
<evidence type="ECO:0000256" key="4">
    <source>
        <dbReference type="RuleBase" id="RU365069"/>
    </source>
</evidence>
<keyword evidence="4" id="KW-0653">Protein transport</keyword>
<evidence type="ECO:0000256" key="3">
    <source>
        <dbReference type="ARBA" id="ARBA00022483"/>
    </source>
</evidence>
<proteinExistence type="inferred from homology"/>
<dbReference type="InterPro" id="IPR029175">
    <property type="entry name" value="EXOC2/Sec5"/>
</dbReference>
<dbReference type="GO" id="GO:0006893">
    <property type="term" value="P:Golgi to plasma membrane transport"/>
    <property type="evidence" value="ECO:0007669"/>
    <property type="project" value="UniProtKB-UniRule"/>
</dbReference>
<dbReference type="Proteomes" id="UP000094455">
    <property type="component" value="Unassembled WGS sequence"/>
</dbReference>
<dbReference type="PANTHER" id="PTHR13043">
    <property type="entry name" value="EXOCYST COMPLEX COMPONENT SEC5"/>
    <property type="match status" value="1"/>
</dbReference>
<organism evidence="6 7">
    <name type="scientific">Pichia membranifaciens NRRL Y-2026</name>
    <dbReference type="NCBI Taxonomy" id="763406"/>
    <lineage>
        <taxon>Eukaryota</taxon>
        <taxon>Fungi</taxon>
        <taxon>Dikarya</taxon>
        <taxon>Ascomycota</taxon>
        <taxon>Saccharomycotina</taxon>
        <taxon>Pichiomycetes</taxon>
        <taxon>Pichiales</taxon>
        <taxon>Pichiaceae</taxon>
        <taxon>Pichia</taxon>
    </lineage>
</organism>
<evidence type="ECO:0000259" key="5">
    <source>
        <dbReference type="Pfam" id="PF15469"/>
    </source>
</evidence>
<dbReference type="AlphaFoldDB" id="A0A1E3NRX7"/>
<dbReference type="GO" id="GO:0006887">
    <property type="term" value="P:exocytosis"/>
    <property type="evidence" value="ECO:0007669"/>
    <property type="project" value="UniProtKB-KW"/>
</dbReference>
<dbReference type="RefSeq" id="XP_019019953.1">
    <property type="nucleotide sequence ID" value="XM_019163642.1"/>
</dbReference>
<feature type="domain" description="Exocyst complex component EXOC2/Sec5 N-terminal" evidence="5">
    <location>
        <begin position="90"/>
        <end position="914"/>
    </location>
</feature>
<dbReference type="GO" id="GO:0000145">
    <property type="term" value="C:exocyst"/>
    <property type="evidence" value="ECO:0007669"/>
    <property type="project" value="UniProtKB-UniRule"/>
</dbReference>
<reference evidence="6 7" key="1">
    <citation type="journal article" date="2016" name="Proc. Natl. Acad. Sci. U.S.A.">
        <title>Comparative genomics of biotechnologically important yeasts.</title>
        <authorList>
            <person name="Riley R."/>
            <person name="Haridas S."/>
            <person name="Wolfe K.H."/>
            <person name="Lopes M.R."/>
            <person name="Hittinger C.T."/>
            <person name="Goeker M."/>
            <person name="Salamov A.A."/>
            <person name="Wisecaver J.H."/>
            <person name="Long T.M."/>
            <person name="Calvey C.H."/>
            <person name="Aerts A.L."/>
            <person name="Barry K.W."/>
            <person name="Choi C."/>
            <person name="Clum A."/>
            <person name="Coughlan A.Y."/>
            <person name="Deshpande S."/>
            <person name="Douglass A.P."/>
            <person name="Hanson S.J."/>
            <person name="Klenk H.-P."/>
            <person name="LaButti K.M."/>
            <person name="Lapidus A."/>
            <person name="Lindquist E.A."/>
            <person name="Lipzen A.M."/>
            <person name="Meier-Kolthoff J.P."/>
            <person name="Ohm R.A."/>
            <person name="Otillar R.P."/>
            <person name="Pangilinan J.L."/>
            <person name="Peng Y."/>
            <person name="Rokas A."/>
            <person name="Rosa C.A."/>
            <person name="Scheuner C."/>
            <person name="Sibirny A.A."/>
            <person name="Slot J.C."/>
            <person name="Stielow J.B."/>
            <person name="Sun H."/>
            <person name="Kurtzman C.P."/>
            <person name="Blackwell M."/>
            <person name="Grigoriev I.V."/>
            <person name="Jeffries T.W."/>
        </authorList>
    </citation>
    <scope>NUCLEOTIDE SEQUENCE [LARGE SCALE GENOMIC DNA]</scope>
    <source>
        <strain evidence="6 7">NRRL Y-2026</strain>
    </source>
</reference>
<dbReference type="OrthoDB" id="26242at2759"/>
<name>A0A1E3NRX7_9ASCO</name>
<keyword evidence="2 4" id="KW-0813">Transport</keyword>
<dbReference type="GeneID" id="30180329"/>
<dbReference type="Pfam" id="PF15469">
    <property type="entry name" value="Sec5"/>
    <property type="match status" value="1"/>
</dbReference>
<protein>
    <recommendedName>
        <fullName evidence="4">Exocyst complex component SEC5</fullName>
    </recommendedName>
</protein>
<sequence length="917" mass="105066">MINLDKAGDRALLMDFYQLKTLNPKDYQHDSIQSTFKVDLSTEDLSQIPKEVVNHILGDNMNDLNSSHTKERPGSIKRHPSTNAKSNYADALGFHQNILDELIDKDIVDDTRDPQLNRYIIDSKLFNPKLFLSVIHSDKSLNDLMLGIHNLENDIEAKKPLLQQLITNNFEKTLSSKNSLDKVFNEFSSSNLGQEIDNLNQNLAYSNNSANQLLNPVLLLISKEQELANALTFVNQNKFFLDLPKKLKSYIDEDDFDSLLKEYERGFALFQSLKTLQNHNPLFDKIWSNVVKVINDYKISMTDDLKKIHIESINSNFKLQANNSRKSNFISIIKRMIELNATRSPIKDFISLQYDYIMEDLDTGLAKINYTRLFNARNSILNAYQSNQDPDSEILLVTTMKRLFTTFGSSTFNDEQIDKIYEKLDFPLIVQLWTFTSDYINDATELVIGKKMLKFESIVEYFLTDFDSLLSKKAKSNPNSFKTNDKDLALFKNYFSSMVSKICTRLQFFFSCTTSDLTNALQLSMDQGDTAALPPSGKPDLNDPSTFGFLPPNTNSISAICFSVNLHDMLYKKLSEVQNKALLLNSGELNSIVTSTILIINQNLILGCLSTLNADIRKIFYADNMSPSDTIDGATKLITFLQNYYKVFISKLHQIHIFDNKDLMEVIKQQFLSSFDVLLNGMVENVARQSRIDPTRSDYYYLATIYDMRNLTQKIIPSILRSFDINFQSNLSKDKDLKIYKSFDSYEYALFAEYMKEPLTAIKQLVGNGITEINLNSEGLLTRLASGEVIEVSPYILKAINHINNLKSRLLNFKIRNSFILDVQSSLIGQFQKKIVDNLSIDFTEDGLYQIVLDINLLLVLLKKYNTRCPEINIADTKRLEQVYQKLKLKADISSVEKNREANINFNYAQFVCFITC</sequence>
<comment type="similarity">
    <text evidence="1 4">Belongs to the SEC5 family.</text>
</comment>
<accession>A0A1E3NRX7</accession>